<dbReference type="PROSITE" id="PS51257">
    <property type="entry name" value="PROKAR_LIPOPROTEIN"/>
    <property type="match status" value="1"/>
</dbReference>
<protein>
    <recommendedName>
        <fullName evidence="4">Copper-binding protein</fullName>
    </recommendedName>
</protein>
<proteinExistence type="predicted"/>
<gene>
    <name evidence="2" type="ORF">ACFSXZ_28890</name>
</gene>
<dbReference type="PROSITE" id="PS00079">
    <property type="entry name" value="MULTICOPPER_OXIDASE1"/>
    <property type="match status" value="1"/>
</dbReference>
<comment type="caution">
    <text evidence="2">The sequence shown here is derived from an EMBL/GenBank/DDBJ whole genome shotgun (WGS) entry which is preliminary data.</text>
</comment>
<dbReference type="Gene3D" id="2.60.40.420">
    <property type="entry name" value="Cupredoxins - blue copper proteins"/>
    <property type="match status" value="1"/>
</dbReference>
<evidence type="ECO:0000313" key="3">
    <source>
        <dbReference type="Proteomes" id="UP001597417"/>
    </source>
</evidence>
<dbReference type="InterPro" id="IPR033138">
    <property type="entry name" value="Cu_oxidase_CS"/>
</dbReference>
<dbReference type="Proteomes" id="UP001597417">
    <property type="component" value="Unassembled WGS sequence"/>
</dbReference>
<name>A0ABW5G1A2_9PSEU</name>
<dbReference type="InterPro" id="IPR008972">
    <property type="entry name" value="Cupredoxin"/>
</dbReference>
<reference evidence="3" key="1">
    <citation type="journal article" date="2019" name="Int. J. Syst. Evol. Microbiol.">
        <title>The Global Catalogue of Microorganisms (GCM) 10K type strain sequencing project: providing services to taxonomists for standard genome sequencing and annotation.</title>
        <authorList>
            <consortium name="The Broad Institute Genomics Platform"/>
            <consortium name="The Broad Institute Genome Sequencing Center for Infectious Disease"/>
            <person name="Wu L."/>
            <person name="Ma J."/>
        </authorList>
    </citation>
    <scope>NUCLEOTIDE SEQUENCE [LARGE SCALE GENOMIC DNA]</scope>
    <source>
        <strain evidence="3">CGMCC 4.7645</strain>
    </source>
</reference>
<evidence type="ECO:0000313" key="2">
    <source>
        <dbReference type="EMBL" id="MFD2420355.1"/>
    </source>
</evidence>
<dbReference type="EMBL" id="JBHUKR010000017">
    <property type="protein sequence ID" value="MFD2420355.1"/>
    <property type="molecule type" value="Genomic_DNA"/>
</dbReference>
<keyword evidence="3" id="KW-1185">Reference proteome</keyword>
<accession>A0ABW5G1A2</accession>
<evidence type="ECO:0008006" key="4">
    <source>
        <dbReference type="Google" id="ProtNLM"/>
    </source>
</evidence>
<dbReference type="RefSeq" id="WP_378268378.1">
    <property type="nucleotide sequence ID" value="NZ_JBHUKR010000017.1"/>
</dbReference>
<organism evidence="2 3">
    <name type="scientific">Amycolatopsis pigmentata</name>
    <dbReference type="NCBI Taxonomy" id="450801"/>
    <lineage>
        <taxon>Bacteria</taxon>
        <taxon>Bacillati</taxon>
        <taxon>Actinomycetota</taxon>
        <taxon>Actinomycetes</taxon>
        <taxon>Pseudonocardiales</taxon>
        <taxon>Pseudonocardiaceae</taxon>
        <taxon>Amycolatopsis</taxon>
    </lineage>
</organism>
<dbReference type="SUPFAM" id="SSF49503">
    <property type="entry name" value="Cupredoxins"/>
    <property type="match status" value="1"/>
</dbReference>
<keyword evidence="1" id="KW-0479">Metal-binding</keyword>
<sequence length="148" mass="14617">MSITKIARAAVGALPIGVIAVAGVATACGGGGAPGPTSPSPPSVNQPAGTVVTATLSDFRIALSSQNFRPGAYTFHAVNAGHTVHSLEINGPGVDDKTLSGTLDPGQSGDVGVSLQPGNYEIYCPVDGHKDAGMDVTITVPSGSTGSY</sequence>
<evidence type="ECO:0000256" key="1">
    <source>
        <dbReference type="ARBA" id="ARBA00022723"/>
    </source>
</evidence>